<feature type="transmembrane region" description="Helical" evidence="6">
    <location>
        <begin position="238"/>
        <end position="256"/>
    </location>
</feature>
<dbReference type="InterPro" id="IPR004797">
    <property type="entry name" value="Competence_ComEC/Rec2"/>
</dbReference>
<dbReference type="Pfam" id="PF03772">
    <property type="entry name" value="Competence"/>
    <property type="match status" value="1"/>
</dbReference>
<evidence type="ECO:0000256" key="4">
    <source>
        <dbReference type="ARBA" id="ARBA00022989"/>
    </source>
</evidence>
<feature type="transmembrane region" description="Helical" evidence="6">
    <location>
        <begin position="197"/>
        <end position="217"/>
    </location>
</feature>
<evidence type="ECO:0000256" key="6">
    <source>
        <dbReference type="SAM" id="Phobius"/>
    </source>
</evidence>
<dbReference type="InterPro" id="IPR004477">
    <property type="entry name" value="ComEC_N"/>
</dbReference>
<dbReference type="AlphaFoldDB" id="A0A3A3EP35"/>
<feature type="transmembrane region" description="Helical" evidence="6">
    <location>
        <begin position="286"/>
        <end position="303"/>
    </location>
</feature>
<accession>A0A3A3EP35</accession>
<feature type="transmembrane region" description="Helical" evidence="6">
    <location>
        <begin position="12"/>
        <end position="35"/>
    </location>
</feature>
<evidence type="ECO:0000259" key="7">
    <source>
        <dbReference type="Pfam" id="PF03772"/>
    </source>
</evidence>
<gene>
    <name evidence="8" type="ORF">D4741_02350</name>
</gene>
<evidence type="ECO:0000256" key="2">
    <source>
        <dbReference type="ARBA" id="ARBA00022475"/>
    </source>
</evidence>
<dbReference type="InterPro" id="IPR036866">
    <property type="entry name" value="RibonucZ/Hydroxyglut_hydro"/>
</dbReference>
<comment type="subcellular location">
    <subcellularLocation>
        <location evidence="1">Cell membrane</location>
        <topology evidence="1">Multi-pass membrane protein</topology>
    </subcellularLocation>
</comment>
<comment type="caution">
    <text evidence="8">The sequence shown here is derived from an EMBL/GenBank/DDBJ whole genome shotgun (WGS) entry which is preliminary data.</text>
</comment>
<dbReference type="GO" id="GO:0005886">
    <property type="term" value="C:plasma membrane"/>
    <property type="evidence" value="ECO:0007669"/>
    <property type="project" value="UniProtKB-SubCell"/>
</dbReference>
<dbReference type="NCBIfam" id="TIGR00360">
    <property type="entry name" value="ComEC_N-term"/>
    <property type="match status" value="1"/>
</dbReference>
<name>A0A3A3EP35_9GAMM</name>
<dbReference type="InterPro" id="IPR052159">
    <property type="entry name" value="Competence_DNA_uptake"/>
</dbReference>
<dbReference type="Proteomes" id="UP000265938">
    <property type="component" value="Unassembled WGS sequence"/>
</dbReference>
<reference evidence="8 9" key="1">
    <citation type="submission" date="2018-09" db="EMBL/GenBank/DDBJ databases">
        <title>Identification of marine bacteria producing industrial enzymes.</title>
        <authorList>
            <person name="Cheng T.H."/>
            <person name="Saidin J."/>
            <person name="Muhd D.D."/>
            <person name="Isa M.N.M."/>
            <person name="Bakar M.F.A."/>
            <person name="Ismail N."/>
        </authorList>
    </citation>
    <scope>NUCLEOTIDE SEQUENCE [LARGE SCALE GENOMIC DNA]</scope>
    <source>
        <strain evidence="8 9">MNAD 1.6</strain>
    </source>
</reference>
<keyword evidence="5 6" id="KW-0472">Membrane</keyword>
<keyword evidence="3 6" id="KW-0812">Transmembrane</keyword>
<evidence type="ECO:0000313" key="8">
    <source>
        <dbReference type="EMBL" id="RJF36947.1"/>
    </source>
</evidence>
<feature type="domain" description="ComEC/Rec2-related protein" evidence="7">
    <location>
        <begin position="178"/>
        <end position="449"/>
    </location>
</feature>
<dbReference type="PANTHER" id="PTHR30619:SF1">
    <property type="entry name" value="RECOMBINATION PROTEIN 2"/>
    <property type="match status" value="1"/>
</dbReference>
<dbReference type="EMBL" id="QYSE01000001">
    <property type="protein sequence ID" value="RJF36947.1"/>
    <property type="molecule type" value="Genomic_DNA"/>
</dbReference>
<keyword evidence="2" id="KW-1003">Cell membrane</keyword>
<evidence type="ECO:0000313" key="9">
    <source>
        <dbReference type="Proteomes" id="UP000265938"/>
    </source>
</evidence>
<dbReference type="SUPFAM" id="SSF56281">
    <property type="entry name" value="Metallo-hydrolase/oxidoreductase"/>
    <property type="match status" value="1"/>
</dbReference>
<evidence type="ECO:0000256" key="5">
    <source>
        <dbReference type="ARBA" id="ARBA00023136"/>
    </source>
</evidence>
<dbReference type="Gene3D" id="3.60.15.10">
    <property type="entry name" value="Ribonuclease Z/Hydroxyacylglutathione hydrolase-like"/>
    <property type="match status" value="1"/>
</dbReference>
<dbReference type="NCBIfam" id="TIGR00361">
    <property type="entry name" value="ComEC_Rec2"/>
    <property type="match status" value="1"/>
</dbReference>
<proteinExistence type="predicted"/>
<dbReference type="PANTHER" id="PTHR30619">
    <property type="entry name" value="DNA INTERNALIZATION/COMPETENCE PROTEIN COMEC/REC2"/>
    <property type="match status" value="1"/>
</dbReference>
<keyword evidence="4 6" id="KW-1133">Transmembrane helix</keyword>
<feature type="transmembrane region" description="Helical" evidence="6">
    <location>
        <begin position="430"/>
        <end position="448"/>
    </location>
</feature>
<dbReference type="GO" id="GO:0030420">
    <property type="term" value="P:establishment of competence for transformation"/>
    <property type="evidence" value="ECO:0007669"/>
    <property type="project" value="InterPro"/>
</dbReference>
<feature type="transmembrane region" description="Helical" evidence="6">
    <location>
        <begin position="339"/>
        <end position="359"/>
    </location>
</feature>
<feature type="transmembrane region" description="Helical" evidence="6">
    <location>
        <begin position="365"/>
        <end position="387"/>
    </location>
</feature>
<evidence type="ECO:0000256" key="1">
    <source>
        <dbReference type="ARBA" id="ARBA00004651"/>
    </source>
</evidence>
<protein>
    <submittedName>
        <fullName evidence="8">DNA internalization-related competence protein ComEC/Rec2</fullName>
    </submittedName>
</protein>
<feature type="transmembrane region" description="Helical" evidence="6">
    <location>
        <begin position="394"/>
        <end position="418"/>
    </location>
</feature>
<sequence>MSFAILIAGAYFKPFLILLSGFICAIFVVIFHYLIFYSVSDCKINYQLSKIVKFEVIESVSAKSPFYIKARLINIESCERIFRPAPLAMLSITSDKPLLSGDLIEGKVKLKRYRSVKNFDSFDSKRNALKERIFYKGRSVGEVSSYGHQQGNNIRVRYRQYISSITENTHLQWLYYALLTGDRSKISYDDNTQLRELGLTHLLAISGLHIGLIYAIGFYTSKWLVKISKLQINQAYQLNKVFVLFGFSCALIYVYLSDFIVSATRALVMLGCYLVIYQLGKNPLRWRSILYALTFVLLIDPFALLNPGLYFSFTAVTIIFLITKHTLDIKLGLIKRISQLMYVQLALFFGLLPLSLFYFDGTSVIGLIVNLIAVPLVGLVLLPLLIFYSLISSFLDVVSVLSLVDSVLSFGYQLLLSIPKHWRWFSFSEFNFSLLTISYLSLLILLFSPSKYLSVLPLFIYFIDCKLQPQVQFQVDVFDVGHGLMVMISAHEHALIYDLGPRHFSRYDYINRVLVRNINKHALTVSATLISHLDNDHAGGLSSWYRAGYRDTFSTFHPEGLRKPCDSKRLTFEGLNINSFHADVNGDNRNDQSCLLKISSTNYSVLLTGDISALAEATLIEKGVDLHATVLLSPHHGSNTSSSVRFIDAVNPEMVIHSSAYQGQWHFPNPEVVKRYQQRHIPQFSTAEQGHIRILFYRDSYRLEFAREQESYWFEQD</sequence>
<organism evidence="8 9">
    <name type="scientific">Pseudoalteromonas gelatinilytica</name>
    <dbReference type="NCBI Taxonomy" id="1703256"/>
    <lineage>
        <taxon>Bacteria</taxon>
        <taxon>Pseudomonadati</taxon>
        <taxon>Pseudomonadota</taxon>
        <taxon>Gammaproteobacteria</taxon>
        <taxon>Alteromonadales</taxon>
        <taxon>Pseudoalteromonadaceae</taxon>
        <taxon>Pseudoalteromonas</taxon>
    </lineage>
</organism>
<evidence type="ECO:0000256" key="3">
    <source>
        <dbReference type="ARBA" id="ARBA00022692"/>
    </source>
</evidence>